<dbReference type="GO" id="GO:0004791">
    <property type="term" value="F:thioredoxin-disulfide reductase (NADPH) activity"/>
    <property type="evidence" value="ECO:0007669"/>
    <property type="project" value="UniProtKB-EC"/>
</dbReference>
<protein>
    <submittedName>
        <fullName evidence="1">Thioredoxin reductase</fullName>
        <ecNumber evidence="1">1.8.1.9</ecNumber>
    </submittedName>
</protein>
<dbReference type="AlphaFoldDB" id="A0A380NW45"/>
<accession>A0A380NW45</accession>
<keyword evidence="1" id="KW-0560">Oxidoreductase</keyword>
<gene>
    <name evidence="1" type="primary">trxB_1</name>
    <name evidence="1" type="ORF">NCTC13645_00064</name>
</gene>
<dbReference type="SUPFAM" id="SSF51905">
    <property type="entry name" value="FAD/NAD(P)-binding domain"/>
    <property type="match status" value="1"/>
</dbReference>
<dbReference type="EC" id="1.8.1.9" evidence="1"/>
<sequence>MQSINGDGTKVTSVTLKNNVTDEVQDFATAATFIYIGLLPVSDSVDGLGITDDQGWILTNDQMETTQPGILRLVMFVKAAPPDYNGGWGCCYCRTNAYAYNETLKDGVE</sequence>
<dbReference type="InterPro" id="IPR036188">
    <property type="entry name" value="FAD/NAD-bd_sf"/>
</dbReference>
<evidence type="ECO:0000313" key="2">
    <source>
        <dbReference type="Proteomes" id="UP000254621"/>
    </source>
</evidence>
<name>A0A380NW45_WEIVI</name>
<proteinExistence type="predicted"/>
<reference evidence="1 2" key="1">
    <citation type="submission" date="2018-06" db="EMBL/GenBank/DDBJ databases">
        <authorList>
            <consortium name="Pathogen Informatics"/>
            <person name="Doyle S."/>
        </authorList>
    </citation>
    <scope>NUCLEOTIDE SEQUENCE [LARGE SCALE GENOMIC DNA]</scope>
    <source>
        <strain evidence="1 2">NCTC13645</strain>
    </source>
</reference>
<dbReference type="Proteomes" id="UP000254621">
    <property type="component" value="Unassembled WGS sequence"/>
</dbReference>
<dbReference type="EMBL" id="UHIV01000001">
    <property type="protein sequence ID" value="SUP52191.1"/>
    <property type="molecule type" value="Genomic_DNA"/>
</dbReference>
<dbReference type="Gene3D" id="3.50.50.60">
    <property type="entry name" value="FAD/NAD(P)-binding domain"/>
    <property type="match status" value="2"/>
</dbReference>
<organism evidence="1 2">
    <name type="scientific">Weissella viridescens</name>
    <name type="common">Lactobacillus viridescens</name>
    <dbReference type="NCBI Taxonomy" id="1629"/>
    <lineage>
        <taxon>Bacteria</taxon>
        <taxon>Bacillati</taxon>
        <taxon>Bacillota</taxon>
        <taxon>Bacilli</taxon>
        <taxon>Lactobacillales</taxon>
        <taxon>Lactobacillaceae</taxon>
        <taxon>Weissella</taxon>
    </lineage>
</organism>
<evidence type="ECO:0000313" key="1">
    <source>
        <dbReference type="EMBL" id="SUP52191.1"/>
    </source>
</evidence>